<name>A0A5D2T5A6_GOSMU</name>
<keyword evidence="3" id="KW-1185">Reference proteome</keyword>
<dbReference type="EMBL" id="CM017658">
    <property type="protein sequence ID" value="TYI60300.1"/>
    <property type="molecule type" value="Genomic_DNA"/>
</dbReference>
<sequence length="81" mass="8506">MIPVLGSTKQGFAILMQGGQSSGGGRTTEARGQQSERRIRGRVSNFLLKLVKVLGLLGPGSWVCNLGCNFGPGHKLGLTIP</sequence>
<protein>
    <submittedName>
        <fullName evidence="2">Uncharacterized protein</fullName>
    </submittedName>
</protein>
<accession>A0A5D2T5A6</accession>
<proteinExistence type="predicted"/>
<evidence type="ECO:0000313" key="3">
    <source>
        <dbReference type="Proteomes" id="UP000323597"/>
    </source>
</evidence>
<gene>
    <name evidence="2" type="ORF">E1A91_D10G094900v1</name>
</gene>
<evidence type="ECO:0000256" key="1">
    <source>
        <dbReference type="SAM" id="MobiDB-lite"/>
    </source>
</evidence>
<dbReference type="AlphaFoldDB" id="A0A5D2T5A6"/>
<reference evidence="2 3" key="1">
    <citation type="submission" date="2019-07" db="EMBL/GenBank/DDBJ databases">
        <title>WGS assembly of Gossypium mustelinum.</title>
        <authorList>
            <person name="Chen Z.J."/>
            <person name="Sreedasyam A."/>
            <person name="Ando A."/>
            <person name="Song Q."/>
            <person name="De L."/>
            <person name="Hulse-Kemp A."/>
            <person name="Ding M."/>
            <person name="Ye W."/>
            <person name="Kirkbride R."/>
            <person name="Jenkins J."/>
            <person name="Plott C."/>
            <person name="Lovell J."/>
            <person name="Lin Y.-M."/>
            <person name="Vaughn R."/>
            <person name="Liu B."/>
            <person name="Li W."/>
            <person name="Simpson S."/>
            <person name="Scheffler B."/>
            <person name="Saski C."/>
            <person name="Grover C."/>
            <person name="Hu G."/>
            <person name="Conover J."/>
            <person name="Carlson J."/>
            <person name="Shu S."/>
            <person name="Boston L."/>
            <person name="Williams M."/>
            <person name="Peterson D."/>
            <person name="Mcgee K."/>
            <person name="Jones D."/>
            <person name="Wendel J."/>
            <person name="Stelly D."/>
            <person name="Grimwood J."/>
            <person name="Schmutz J."/>
        </authorList>
    </citation>
    <scope>NUCLEOTIDE SEQUENCE [LARGE SCALE GENOMIC DNA]</scope>
    <source>
        <strain evidence="2">1408120.09</strain>
    </source>
</reference>
<feature type="region of interest" description="Disordered" evidence="1">
    <location>
        <begin position="16"/>
        <end position="37"/>
    </location>
</feature>
<evidence type="ECO:0000313" key="2">
    <source>
        <dbReference type="EMBL" id="TYI60300.1"/>
    </source>
</evidence>
<dbReference type="Proteomes" id="UP000323597">
    <property type="component" value="Chromosome D10"/>
</dbReference>
<organism evidence="2 3">
    <name type="scientific">Gossypium mustelinum</name>
    <name type="common">Cotton</name>
    <name type="synonym">Gossypium caicoense</name>
    <dbReference type="NCBI Taxonomy" id="34275"/>
    <lineage>
        <taxon>Eukaryota</taxon>
        <taxon>Viridiplantae</taxon>
        <taxon>Streptophyta</taxon>
        <taxon>Embryophyta</taxon>
        <taxon>Tracheophyta</taxon>
        <taxon>Spermatophyta</taxon>
        <taxon>Magnoliopsida</taxon>
        <taxon>eudicotyledons</taxon>
        <taxon>Gunneridae</taxon>
        <taxon>Pentapetalae</taxon>
        <taxon>rosids</taxon>
        <taxon>malvids</taxon>
        <taxon>Malvales</taxon>
        <taxon>Malvaceae</taxon>
        <taxon>Malvoideae</taxon>
        <taxon>Gossypium</taxon>
    </lineage>
</organism>